<gene>
    <name evidence="1" type="ORF">EK21DRAFT_81660</name>
</gene>
<dbReference type="AlphaFoldDB" id="A0A9P4LFE8"/>
<comment type="caution">
    <text evidence="1">The sequence shown here is derived from an EMBL/GenBank/DDBJ whole genome shotgun (WGS) entry which is preliminary data.</text>
</comment>
<sequence length="474" mass="53753">MSVSRWHADVCHICSVSLDCKKQYLDIRAIPTHQGRGILFQPPEFRSKPTRLQWPNFRSTCQTHMAGTLPNAILVHYHCILILCWVRRNVPILALTSTLPQICQPCFEPPPSRLEFDIYRSFDHVIDPLARRLADAPIELFNAIIAYLQPDQALAVASKRDALMLSPRRLVSPYRSSVSEIIKSYSSRRRLAHLYQVASYLQGQNIQVDSREREVGLSPQTNAVFVAINGRRYLHDFCDRGPTATNGRPGFSTVWMKLKNPNQVALKFDEFGIVDAAFEQDNGQLQWILGTDPTDQRIFVEKAPTGILSSLKVTYDSIKCRSISLLPCSGTQLRPLLLSNSGDWIPWGFHRGTVFAYPHDEYFIPTVTDIATPDIVYVSYRCNGMFSGIHHKPEGNCTQIILGPPAEKRVVKCLVLSNSITSSQIQYVQFVYKNEAVPALPMNFRVEREEVHDEVKAIWWGNALRSGLLFNIVK</sequence>
<organism evidence="1 2">
    <name type="scientific">Setomelanomma holmii</name>
    <dbReference type="NCBI Taxonomy" id="210430"/>
    <lineage>
        <taxon>Eukaryota</taxon>
        <taxon>Fungi</taxon>
        <taxon>Dikarya</taxon>
        <taxon>Ascomycota</taxon>
        <taxon>Pezizomycotina</taxon>
        <taxon>Dothideomycetes</taxon>
        <taxon>Pleosporomycetidae</taxon>
        <taxon>Pleosporales</taxon>
        <taxon>Pleosporineae</taxon>
        <taxon>Phaeosphaeriaceae</taxon>
        <taxon>Setomelanomma</taxon>
    </lineage>
</organism>
<reference evidence="1" key="1">
    <citation type="journal article" date="2020" name="Stud. Mycol.">
        <title>101 Dothideomycetes genomes: a test case for predicting lifestyles and emergence of pathogens.</title>
        <authorList>
            <person name="Haridas S."/>
            <person name="Albert R."/>
            <person name="Binder M."/>
            <person name="Bloem J."/>
            <person name="Labutti K."/>
            <person name="Salamov A."/>
            <person name="Andreopoulos B."/>
            <person name="Baker S."/>
            <person name="Barry K."/>
            <person name="Bills G."/>
            <person name="Bluhm B."/>
            <person name="Cannon C."/>
            <person name="Castanera R."/>
            <person name="Culley D."/>
            <person name="Daum C."/>
            <person name="Ezra D."/>
            <person name="Gonzalez J."/>
            <person name="Henrissat B."/>
            <person name="Kuo A."/>
            <person name="Liang C."/>
            <person name="Lipzen A."/>
            <person name="Lutzoni F."/>
            <person name="Magnuson J."/>
            <person name="Mondo S."/>
            <person name="Nolan M."/>
            <person name="Ohm R."/>
            <person name="Pangilinan J."/>
            <person name="Park H.-J."/>
            <person name="Ramirez L."/>
            <person name="Alfaro M."/>
            <person name="Sun H."/>
            <person name="Tritt A."/>
            <person name="Yoshinaga Y."/>
            <person name="Zwiers L.-H."/>
            <person name="Turgeon B."/>
            <person name="Goodwin S."/>
            <person name="Spatafora J."/>
            <person name="Crous P."/>
            <person name="Grigoriev I."/>
        </authorList>
    </citation>
    <scope>NUCLEOTIDE SEQUENCE</scope>
    <source>
        <strain evidence="1">CBS 110217</strain>
    </source>
</reference>
<evidence type="ECO:0000313" key="1">
    <source>
        <dbReference type="EMBL" id="KAF2023088.1"/>
    </source>
</evidence>
<proteinExistence type="predicted"/>
<dbReference type="OrthoDB" id="4200744at2759"/>
<evidence type="ECO:0000313" key="2">
    <source>
        <dbReference type="Proteomes" id="UP000799777"/>
    </source>
</evidence>
<dbReference type="Proteomes" id="UP000799777">
    <property type="component" value="Unassembled WGS sequence"/>
</dbReference>
<keyword evidence="2" id="KW-1185">Reference proteome</keyword>
<accession>A0A9P4LFE8</accession>
<protein>
    <submittedName>
        <fullName evidence="1">Uncharacterized protein</fullName>
    </submittedName>
</protein>
<name>A0A9P4LFE8_9PLEO</name>
<dbReference type="EMBL" id="ML978382">
    <property type="protein sequence ID" value="KAF2023088.1"/>
    <property type="molecule type" value="Genomic_DNA"/>
</dbReference>